<keyword evidence="3" id="KW-1185">Reference proteome</keyword>
<reference evidence="2 3" key="1">
    <citation type="submission" date="2020-10" db="EMBL/GenBank/DDBJ databases">
        <title>The Coptis chinensis genome and diversification of protoberbering-type alkaloids.</title>
        <authorList>
            <person name="Wang B."/>
            <person name="Shu S."/>
            <person name="Song C."/>
            <person name="Liu Y."/>
        </authorList>
    </citation>
    <scope>NUCLEOTIDE SEQUENCE [LARGE SCALE GENOMIC DNA]</scope>
    <source>
        <strain evidence="2">HL-2020</strain>
        <tissue evidence="2">Leaf</tissue>
    </source>
</reference>
<evidence type="ECO:0000256" key="1">
    <source>
        <dbReference type="SAM" id="MobiDB-lite"/>
    </source>
</evidence>
<name>A0A835ING8_9MAGN</name>
<proteinExistence type="predicted"/>
<gene>
    <name evidence="2" type="ORF">IFM89_015328</name>
</gene>
<evidence type="ECO:0000313" key="2">
    <source>
        <dbReference type="EMBL" id="KAF9620931.1"/>
    </source>
</evidence>
<evidence type="ECO:0000313" key="3">
    <source>
        <dbReference type="Proteomes" id="UP000631114"/>
    </source>
</evidence>
<comment type="caution">
    <text evidence="2">The sequence shown here is derived from an EMBL/GenBank/DDBJ whole genome shotgun (WGS) entry which is preliminary data.</text>
</comment>
<dbReference type="Proteomes" id="UP000631114">
    <property type="component" value="Unassembled WGS sequence"/>
</dbReference>
<organism evidence="2 3">
    <name type="scientific">Coptis chinensis</name>
    <dbReference type="NCBI Taxonomy" id="261450"/>
    <lineage>
        <taxon>Eukaryota</taxon>
        <taxon>Viridiplantae</taxon>
        <taxon>Streptophyta</taxon>
        <taxon>Embryophyta</taxon>
        <taxon>Tracheophyta</taxon>
        <taxon>Spermatophyta</taxon>
        <taxon>Magnoliopsida</taxon>
        <taxon>Ranunculales</taxon>
        <taxon>Ranunculaceae</taxon>
        <taxon>Coptidoideae</taxon>
        <taxon>Coptis</taxon>
    </lineage>
</organism>
<feature type="region of interest" description="Disordered" evidence="1">
    <location>
        <begin position="1"/>
        <end position="40"/>
    </location>
</feature>
<dbReference type="AlphaFoldDB" id="A0A835ING8"/>
<sequence>MLDKQQDAPVHDTAPVHETASTFLEKGTERNESDKVVEVEEGLQKEQIDVMDTPTNSREENLFISHTGDSSISRIHTTPVGIVIADSEAEQVLHLLVKKKQSFQKKVIPNHNGSCRTKIYPPPGPDPDLGLEVGQNKVSSTIPNNKLPLFTMRGIHYAHGRSRKPSGASVTAGANVLEEEIKNKMGQ</sequence>
<accession>A0A835ING8</accession>
<feature type="compositionally biased region" description="Basic and acidic residues" evidence="1">
    <location>
        <begin position="1"/>
        <end position="10"/>
    </location>
</feature>
<feature type="compositionally biased region" description="Basic and acidic residues" evidence="1">
    <location>
        <begin position="26"/>
        <end position="40"/>
    </location>
</feature>
<protein>
    <submittedName>
        <fullName evidence="2">Uncharacterized protein</fullName>
    </submittedName>
</protein>
<dbReference type="EMBL" id="JADFTS010000002">
    <property type="protein sequence ID" value="KAF9620931.1"/>
    <property type="molecule type" value="Genomic_DNA"/>
</dbReference>